<name>A0ACB5SRD2_AMBMO</name>
<evidence type="ECO:0000313" key="1">
    <source>
        <dbReference type="EMBL" id="GME70524.1"/>
    </source>
</evidence>
<organism evidence="1 2">
    <name type="scientific">Ambrosiozyma monospora</name>
    <name type="common">Yeast</name>
    <name type="synonym">Endomycopsis monosporus</name>
    <dbReference type="NCBI Taxonomy" id="43982"/>
    <lineage>
        <taxon>Eukaryota</taxon>
        <taxon>Fungi</taxon>
        <taxon>Dikarya</taxon>
        <taxon>Ascomycota</taxon>
        <taxon>Saccharomycotina</taxon>
        <taxon>Pichiomycetes</taxon>
        <taxon>Pichiales</taxon>
        <taxon>Pichiaceae</taxon>
        <taxon>Ambrosiozyma</taxon>
    </lineage>
</organism>
<sequence>MSLLPNWGFRNTVHATHSQETVKLPLKPTTTANLTDDKNITLENLIKTTVPELANNAKHTLSPMLFSGVLQNMYVAQIGASSYTKKFPVLFARKLYVINDEILDKLNADSSQRYSHLNAGQFSVDFAIGFYDGDKLSREQFVKRAEETLPDEYPKLHSNARYFEESEMDELFASWFTEKAPENEESLVVVVPGVGGGINEPQVRSLVYHLLQKGKHVAVINGRGCCRTPITTPYLTSGLHTDDLRYLVDLLHLKFPGKPLHLIGFSFGGVIITNYIAEEATAGNQDTITSVTSICKPEDFGGAYHHLDETLSGRAVFHKAITFFLMNMMKNNRKVLCDHLDFCDEDEILKDYKTFKTGRQVDDKYTCKFAGFPSATSYYFAISPILKTLKIKTPMLILNTLDDPLTGSNYPYFDVQTNPYLYMATCDLGGHYCFIQRDGDFWFTKAVTKFVDGFDNLVDCNGKVDDNGYAPKQTGFRDRVVLY</sequence>
<comment type="caution">
    <text evidence="1">The sequence shown here is derived from an EMBL/GenBank/DDBJ whole genome shotgun (WGS) entry which is preliminary data.</text>
</comment>
<protein>
    <submittedName>
        <fullName evidence="1">Unnamed protein product</fullName>
    </submittedName>
</protein>
<dbReference type="EMBL" id="BSXS01000052">
    <property type="protein sequence ID" value="GME70524.1"/>
    <property type="molecule type" value="Genomic_DNA"/>
</dbReference>
<accession>A0ACB5SRD2</accession>
<proteinExistence type="predicted"/>
<dbReference type="Proteomes" id="UP001165064">
    <property type="component" value="Unassembled WGS sequence"/>
</dbReference>
<keyword evidence="2" id="KW-1185">Reference proteome</keyword>
<evidence type="ECO:0000313" key="2">
    <source>
        <dbReference type="Proteomes" id="UP001165064"/>
    </source>
</evidence>
<gene>
    <name evidence="1" type="ORF">Amon02_000022700</name>
</gene>
<reference evidence="1" key="1">
    <citation type="submission" date="2023-04" db="EMBL/GenBank/DDBJ databases">
        <title>Ambrosiozyma monospora NBRC 10751.</title>
        <authorList>
            <person name="Ichikawa N."/>
            <person name="Sato H."/>
            <person name="Tonouchi N."/>
        </authorList>
    </citation>
    <scope>NUCLEOTIDE SEQUENCE</scope>
    <source>
        <strain evidence="1">NBRC 10751</strain>
    </source>
</reference>